<reference evidence="1 2" key="1">
    <citation type="submission" date="2019-01" db="EMBL/GenBank/DDBJ databases">
        <title>Draft genome sequence of Psathyrella aberdarensis IHI B618.</title>
        <authorList>
            <person name="Buettner E."/>
            <person name="Kellner H."/>
        </authorList>
    </citation>
    <scope>NUCLEOTIDE SEQUENCE [LARGE SCALE GENOMIC DNA]</scope>
    <source>
        <strain evidence="1 2">IHI B618</strain>
    </source>
</reference>
<comment type="caution">
    <text evidence="1">The sequence shown here is derived from an EMBL/GenBank/DDBJ whole genome shotgun (WGS) entry which is preliminary data.</text>
</comment>
<name>A0A4V1Q3K4_9AGAR</name>
<evidence type="ECO:0008006" key="3">
    <source>
        <dbReference type="Google" id="ProtNLM"/>
    </source>
</evidence>
<evidence type="ECO:0000313" key="1">
    <source>
        <dbReference type="EMBL" id="RXW18898.1"/>
    </source>
</evidence>
<protein>
    <recommendedName>
        <fullName evidence="3">F-box domain-containing protein</fullName>
    </recommendedName>
</protein>
<dbReference type="Proteomes" id="UP000290288">
    <property type="component" value="Unassembled WGS sequence"/>
</dbReference>
<dbReference type="AlphaFoldDB" id="A0A4V1Q3K4"/>
<accession>A0A4V1Q3K4</accession>
<proteinExistence type="predicted"/>
<gene>
    <name evidence="1" type="ORF">EST38_g6963</name>
</gene>
<dbReference type="EMBL" id="SDEE01000234">
    <property type="protein sequence ID" value="RXW18898.1"/>
    <property type="molecule type" value="Genomic_DNA"/>
</dbReference>
<sequence length="474" mass="53151">MTSIVNALPQETLDEIVDLTAVLLAPPCYSPQILSTLIATSRYFQHRARTHLYRRINVAYRAIHDNSRLERVVDVFQTKRELASYVKELTIRYHLKDVTLEKAGTFDNIQDVSTHVRKGQALLTDLFGMLGRLEVVDIFHYPMAFKGYSLANVLWGEFEKPLVIALIGMLVGRSANTLNTLKVTGIQNFPLSVLFALHSLENLVFGPTGTVDDGETPVPDIVPWKLKSLFATCSSRFLRAHPSLVSTTYSQMTHLRLVFDQARSFVNGWDAINAASETLVALVIEHHADYRFPLLNAGEAKATSLKAFPHLRLLALTVFPLFSQWSSSDDIVAAAPTFLAKWLRECKFPQLQILDIVAYLPLPLSQYGAFVSDGIIKNEERWTNLAEAMASTEFLPQLAFVGLLVDADFVGVFAGDDDDDDELYEMQDRVEVLITQEIEDVFKNVMARDGVTLGRTGMVKSEPQYRDIMKGFGK</sequence>
<keyword evidence="2" id="KW-1185">Reference proteome</keyword>
<dbReference type="OrthoDB" id="10634612at2759"/>
<evidence type="ECO:0000313" key="2">
    <source>
        <dbReference type="Proteomes" id="UP000290288"/>
    </source>
</evidence>
<organism evidence="1 2">
    <name type="scientific">Candolleomyces aberdarensis</name>
    <dbReference type="NCBI Taxonomy" id="2316362"/>
    <lineage>
        <taxon>Eukaryota</taxon>
        <taxon>Fungi</taxon>
        <taxon>Dikarya</taxon>
        <taxon>Basidiomycota</taxon>
        <taxon>Agaricomycotina</taxon>
        <taxon>Agaricomycetes</taxon>
        <taxon>Agaricomycetidae</taxon>
        <taxon>Agaricales</taxon>
        <taxon>Agaricineae</taxon>
        <taxon>Psathyrellaceae</taxon>
        <taxon>Candolleomyces</taxon>
    </lineage>
</organism>